<dbReference type="InterPro" id="IPR011010">
    <property type="entry name" value="DNA_brk_join_enz"/>
</dbReference>
<gene>
    <name evidence="1" type="ORF">bcere0026_7930</name>
</gene>
<proteinExistence type="predicted"/>
<dbReference type="SUPFAM" id="SSF56349">
    <property type="entry name" value="DNA breaking-rejoining enzymes"/>
    <property type="match status" value="1"/>
</dbReference>
<organism evidence="1">
    <name type="scientific">Bacillus mycoides</name>
    <dbReference type="NCBI Taxonomy" id="1405"/>
    <lineage>
        <taxon>Bacteria</taxon>
        <taxon>Bacillati</taxon>
        <taxon>Bacillota</taxon>
        <taxon>Bacilli</taxon>
        <taxon>Bacillales</taxon>
        <taxon>Bacillaceae</taxon>
        <taxon>Bacillus</taxon>
        <taxon>Bacillus cereus group</taxon>
    </lineage>
</organism>
<reference evidence="1" key="1">
    <citation type="journal article" date="2012" name="Genome Res.">
        <title>Genomic characterization of the Bacillus cereus sensu lato species: Backdrop to the evolution of Bacillus anthracis.</title>
        <authorList>
            <person name="Zwick M.E."/>
            <person name="Joseph S.J."/>
            <person name="Didelot X."/>
            <person name="Chen P.E."/>
            <person name="Bishop-Lilly K.A."/>
            <person name="Stewart A.C."/>
            <person name="Willner K."/>
            <person name="Nolan N."/>
            <person name="Lentz S."/>
            <person name="Thomason M.K."/>
            <person name="Sozhamannan S."/>
            <person name="Mateczun A.J."/>
            <person name="Du L."/>
            <person name="Read T.D."/>
        </authorList>
    </citation>
    <scope>NUCLEOTIDE SEQUENCE [LARGE SCALE GENOMIC DNA]</scope>
    <source>
        <strain evidence="1">AH603</strain>
    </source>
</reference>
<dbReference type="GO" id="GO:0003677">
    <property type="term" value="F:DNA binding"/>
    <property type="evidence" value="ECO:0007669"/>
    <property type="project" value="InterPro"/>
</dbReference>
<protein>
    <submittedName>
        <fullName evidence="1">DNA integration/recombination/inversion protein</fullName>
    </submittedName>
</protein>
<dbReference type="AlphaFoldDB" id="C2XQ40"/>
<dbReference type="HOGENOM" id="CLU_218244_0_0_9"/>
<comment type="caution">
    <text evidence="1">The sequence shown here is derived from an EMBL/GenBank/DDBJ whole genome shotgun (WGS) entry which is preliminary data.</text>
</comment>
<name>C2XQ40_BACMY</name>
<evidence type="ECO:0000313" key="1">
    <source>
        <dbReference type="EMBL" id="EEL72170.1"/>
    </source>
</evidence>
<accession>C2XQ40</accession>
<dbReference type="EMBL" id="ACMP01000034">
    <property type="protein sequence ID" value="EEL72170.1"/>
    <property type="molecule type" value="Genomic_DNA"/>
</dbReference>
<dbReference type="Proteomes" id="UP000001753">
    <property type="component" value="Chromosome"/>
</dbReference>
<sequence length="43" mass="4959">MVLQTKDVAMLQEILNHSTPQITLKYIGVNKEEKDNILDTFLL</sequence>